<dbReference type="Pfam" id="PF04014">
    <property type="entry name" value="MazE_antitoxin"/>
    <property type="match status" value="1"/>
</dbReference>
<dbReference type="SMART" id="SM00966">
    <property type="entry name" value="SpoVT_AbrB"/>
    <property type="match status" value="1"/>
</dbReference>
<dbReference type="GO" id="GO:0003677">
    <property type="term" value="F:DNA binding"/>
    <property type="evidence" value="ECO:0007669"/>
    <property type="project" value="InterPro"/>
</dbReference>
<proteinExistence type="predicted"/>
<protein>
    <submittedName>
        <fullName evidence="2">Growth regulator</fullName>
    </submittedName>
</protein>
<dbReference type="GO" id="GO:0097351">
    <property type="term" value="F:toxin sequestering activity"/>
    <property type="evidence" value="ECO:0007669"/>
    <property type="project" value="InterPro"/>
</dbReference>
<evidence type="ECO:0000313" key="2">
    <source>
        <dbReference type="EMBL" id="DAF53753.1"/>
    </source>
</evidence>
<sequence length="93" mass="10961">MYTQEREVFFMTLVGNVCKWGNGQAIRIPKSLLDFLKWNENDKLELSTENNELKIKKIEVKKRKNIKELFGGYEGTYKAETIEWGESVGKEIW</sequence>
<dbReference type="SUPFAM" id="SSF89447">
    <property type="entry name" value="AbrB/MazE/MraZ-like"/>
    <property type="match status" value="1"/>
</dbReference>
<reference evidence="2" key="1">
    <citation type="journal article" date="2021" name="Proc. Natl. Acad. Sci. U.S.A.">
        <title>A Catalog of Tens of Thousands of Viruses from Human Metagenomes Reveals Hidden Associations with Chronic Diseases.</title>
        <authorList>
            <person name="Tisza M.J."/>
            <person name="Buck C.B."/>
        </authorList>
    </citation>
    <scope>NUCLEOTIDE SEQUENCE</scope>
    <source>
        <strain evidence="2">CtZ2t4</strain>
    </source>
</reference>
<name>A0A8S5SRX6_9CAUD</name>
<dbReference type="Gene3D" id="2.10.260.10">
    <property type="match status" value="1"/>
</dbReference>
<dbReference type="EMBL" id="BK032664">
    <property type="protein sequence ID" value="DAF53753.1"/>
    <property type="molecule type" value="Genomic_DNA"/>
</dbReference>
<dbReference type="InterPro" id="IPR007159">
    <property type="entry name" value="SpoVT-AbrB_dom"/>
</dbReference>
<evidence type="ECO:0000259" key="1">
    <source>
        <dbReference type="SMART" id="SM00966"/>
    </source>
</evidence>
<accession>A0A8S5SRX6</accession>
<dbReference type="InterPro" id="IPR037914">
    <property type="entry name" value="SpoVT-AbrB_sf"/>
</dbReference>
<feature type="domain" description="SpoVT-AbrB" evidence="1">
    <location>
        <begin position="18"/>
        <end position="63"/>
    </location>
</feature>
<dbReference type="PANTHER" id="PTHR40516:SF1">
    <property type="entry name" value="ANTITOXIN CHPS-RELATED"/>
    <property type="match status" value="1"/>
</dbReference>
<organism evidence="2">
    <name type="scientific">Myoviridae sp. ctZ2t4</name>
    <dbReference type="NCBI Taxonomy" id="2827693"/>
    <lineage>
        <taxon>Viruses</taxon>
        <taxon>Duplodnaviria</taxon>
        <taxon>Heunggongvirae</taxon>
        <taxon>Uroviricota</taxon>
        <taxon>Caudoviricetes</taxon>
    </lineage>
</organism>
<dbReference type="InterPro" id="IPR039052">
    <property type="entry name" value="Antitox_PemI-like"/>
</dbReference>
<dbReference type="PANTHER" id="PTHR40516">
    <property type="entry name" value="ANTITOXIN CHPS-RELATED"/>
    <property type="match status" value="1"/>
</dbReference>